<reference evidence="1" key="1">
    <citation type="submission" date="2018-02" db="EMBL/GenBank/DDBJ databases">
        <authorList>
            <person name="Cohen D.B."/>
            <person name="Kent A.D."/>
        </authorList>
    </citation>
    <scope>NUCLEOTIDE SEQUENCE</scope>
</reference>
<accession>A0A2N9HBP9</accession>
<proteinExistence type="predicted"/>
<organism evidence="1">
    <name type="scientific">Fagus sylvatica</name>
    <name type="common">Beechnut</name>
    <dbReference type="NCBI Taxonomy" id="28930"/>
    <lineage>
        <taxon>Eukaryota</taxon>
        <taxon>Viridiplantae</taxon>
        <taxon>Streptophyta</taxon>
        <taxon>Embryophyta</taxon>
        <taxon>Tracheophyta</taxon>
        <taxon>Spermatophyta</taxon>
        <taxon>Magnoliopsida</taxon>
        <taxon>eudicotyledons</taxon>
        <taxon>Gunneridae</taxon>
        <taxon>Pentapetalae</taxon>
        <taxon>rosids</taxon>
        <taxon>fabids</taxon>
        <taxon>Fagales</taxon>
        <taxon>Fagaceae</taxon>
        <taxon>Fagus</taxon>
    </lineage>
</organism>
<gene>
    <name evidence="1" type="ORF">FSB_LOCUS37200</name>
</gene>
<protein>
    <submittedName>
        <fullName evidence="1">Uncharacterized protein</fullName>
    </submittedName>
</protein>
<dbReference type="EMBL" id="OIVN01003179">
    <property type="protein sequence ID" value="SPD09318.1"/>
    <property type="molecule type" value="Genomic_DNA"/>
</dbReference>
<dbReference type="AlphaFoldDB" id="A0A2N9HBP9"/>
<evidence type="ECO:0000313" key="1">
    <source>
        <dbReference type="EMBL" id="SPD09318.1"/>
    </source>
</evidence>
<name>A0A2N9HBP9_FAGSY</name>
<sequence>MLQRSKHNKENPQRWDVIVIATSHLSLAAASTPLHRLHAIDATPLLPPCLP</sequence>